<evidence type="ECO:0000256" key="6">
    <source>
        <dbReference type="SAM" id="SignalP"/>
    </source>
</evidence>
<dbReference type="RefSeq" id="WP_007102839.1">
    <property type="nucleotide sequence ID" value="NZ_BAER01000006.1"/>
</dbReference>
<reference evidence="8" key="1">
    <citation type="journal article" date="2014" name="Environ. Microbiol.">
        <title>Comparative genomics of the marine bacterial genus Glaciecola reveals the high degree of genomic diversity and genomic characteristic for cold adaptation.</title>
        <authorList>
            <person name="Qin Q.L."/>
            <person name="Xie B.B."/>
            <person name="Yu Y."/>
            <person name="Shu Y.L."/>
            <person name="Rong J.C."/>
            <person name="Zhang Y.J."/>
            <person name="Zhao D.L."/>
            <person name="Chen X.L."/>
            <person name="Zhang X.Y."/>
            <person name="Chen B."/>
            <person name="Zhou B.C."/>
            <person name="Zhang Y.Z."/>
        </authorList>
    </citation>
    <scope>NUCLEOTIDE SEQUENCE [LARGE SCALE GENOMIC DNA]</scope>
    <source>
        <strain evidence="8">LMG 21857</strain>
    </source>
</reference>
<evidence type="ECO:0000256" key="5">
    <source>
        <dbReference type="SAM" id="Coils"/>
    </source>
</evidence>
<accession>K6YE61</accession>
<dbReference type="PANTHER" id="PTHR38102:SF1">
    <property type="entry name" value="PERIPLASMIC CHAPERONE SPY"/>
    <property type="match status" value="1"/>
</dbReference>
<keyword evidence="3 6" id="KW-0732">Signal</keyword>
<dbReference type="GO" id="GO:0051082">
    <property type="term" value="F:unfolded protein binding"/>
    <property type="evidence" value="ECO:0007669"/>
    <property type="project" value="TreeGrafter"/>
</dbReference>
<keyword evidence="4" id="KW-0574">Periplasm</keyword>
<protein>
    <submittedName>
        <fullName evidence="7">Periplasmic protein CpxP</fullName>
    </submittedName>
</protein>
<evidence type="ECO:0000256" key="1">
    <source>
        <dbReference type="ARBA" id="ARBA00004418"/>
    </source>
</evidence>
<dbReference type="Proteomes" id="UP000006322">
    <property type="component" value="Unassembled WGS sequence"/>
</dbReference>
<proteinExistence type="inferred from homology"/>
<dbReference type="STRING" id="1129793.GPLA_0108"/>
<sequence>MRKLITGVLLSACIAGSAFAGGQHSGGHKGQSFFPVHKMVKVLDLSDEQAAQIKALKAEMKANRPEKDNATSIRAQLAQLDSSDANYEQALNELADLRAQRAKEQFLNAADMRLKISQILTPEQLEKFNAMAEKRAKRHNKA</sequence>
<dbReference type="EMBL" id="BAER01000006">
    <property type="protein sequence ID" value="GAC31029.1"/>
    <property type="molecule type" value="Genomic_DNA"/>
</dbReference>
<evidence type="ECO:0000313" key="8">
    <source>
        <dbReference type="Proteomes" id="UP000006322"/>
    </source>
</evidence>
<dbReference type="PIRSF" id="PIRSF034445">
    <property type="entry name" value="CpxP_Spy"/>
    <property type="match status" value="1"/>
</dbReference>
<dbReference type="Pfam" id="PF07813">
    <property type="entry name" value="LTXXQ"/>
    <property type="match status" value="1"/>
</dbReference>
<feature type="chain" id="PRO_5003897351" evidence="6">
    <location>
        <begin position="21"/>
        <end position="142"/>
    </location>
</feature>
<dbReference type="OrthoDB" id="6227479at2"/>
<dbReference type="AlphaFoldDB" id="K6YE61"/>
<comment type="subcellular location">
    <subcellularLocation>
        <location evidence="1">Periplasm</location>
    </subcellularLocation>
</comment>
<feature type="coiled-coil region" evidence="5">
    <location>
        <begin position="80"/>
        <end position="107"/>
    </location>
</feature>
<gene>
    <name evidence="7" type="primary">cpxP</name>
    <name evidence="7" type="ORF">GPLA_0108</name>
</gene>
<keyword evidence="8" id="KW-1185">Reference proteome</keyword>
<dbReference type="PANTHER" id="PTHR38102">
    <property type="entry name" value="PERIPLASMIC CHAPERONE SPY"/>
    <property type="match status" value="1"/>
</dbReference>
<evidence type="ECO:0000313" key="7">
    <source>
        <dbReference type="EMBL" id="GAC31029.1"/>
    </source>
</evidence>
<comment type="caution">
    <text evidence="7">The sequence shown here is derived from an EMBL/GenBank/DDBJ whole genome shotgun (WGS) entry which is preliminary data.</text>
</comment>
<comment type="similarity">
    <text evidence="2">Belongs to the CpxP/Spy family.</text>
</comment>
<feature type="signal peptide" evidence="6">
    <location>
        <begin position="1"/>
        <end position="20"/>
    </location>
</feature>
<evidence type="ECO:0000256" key="4">
    <source>
        <dbReference type="ARBA" id="ARBA00022764"/>
    </source>
</evidence>
<evidence type="ECO:0000256" key="3">
    <source>
        <dbReference type="ARBA" id="ARBA00022729"/>
    </source>
</evidence>
<organism evidence="7 8">
    <name type="scientific">Paraglaciecola polaris LMG 21857</name>
    <dbReference type="NCBI Taxonomy" id="1129793"/>
    <lineage>
        <taxon>Bacteria</taxon>
        <taxon>Pseudomonadati</taxon>
        <taxon>Pseudomonadota</taxon>
        <taxon>Gammaproteobacteria</taxon>
        <taxon>Alteromonadales</taxon>
        <taxon>Alteromonadaceae</taxon>
        <taxon>Paraglaciecola</taxon>
    </lineage>
</organism>
<keyword evidence="5" id="KW-0175">Coiled coil</keyword>
<dbReference type="InterPro" id="IPR052211">
    <property type="entry name" value="Cpx_auxiliary_protein"/>
</dbReference>
<name>K6YE61_9ALTE</name>
<evidence type="ECO:0000256" key="2">
    <source>
        <dbReference type="ARBA" id="ARBA00008441"/>
    </source>
</evidence>
<dbReference type="InterPro" id="IPR012899">
    <property type="entry name" value="LTXXQ"/>
</dbReference>
<dbReference type="Gene3D" id="1.20.120.1490">
    <property type="match status" value="1"/>
</dbReference>
<dbReference type="GO" id="GO:0030288">
    <property type="term" value="C:outer membrane-bounded periplasmic space"/>
    <property type="evidence" value="ECO:0007669"/>
    <property type="project" value="TreeGrafter"/>
</dbReference>